<proteinExistence type="predicted"/>
<dbReference type="Pfam" id="PF14244">
    <property type="entry name" value="Retrotran_gag_3"/>
    <property type="match status" value="1"/>
</dbReference>
<protein>
    <recommendedName>
        <fullName evidence="2">Retrotransposon Copia-like N-terminal domain-containing protein</fullName>
    </recommendedName>
</protein>
<organism evidence="3 4">
    <name type="scientific">Coffea arabica</name>
    <name type="common">Arabian coffee</name>
    <dbReference type="NCBI Taxonomy" id="13443"/>
    <lineage>
        <taxon>Eukaryota</taxon>
        <taxon>Viridiplantae</taxon>
        <taxon>Streptophyta</taxon>
        <taxon>Embryophyta</taxon>
        <taxon>Tracheophyta</taxon>
        <taxon>Spermatophyta</taxon>
        <taxon>Magnoliopsida</taxon>
        <taxon>eudicotyledons</taxon>
        <taxon>Gunneridae</taxon>
        <taxon>Pentapetalae</taxon>
        <taxon>asterids</taxon>
        <taxon>lamiids</taxon>
        <taxon>Gentianales</taxon>
        <taxon>Rubiaceae</taxon>
        <taxon>Ixoroideae</taxon>
        <taxon>Gardenieae complex</taxon>
        <taxon>Bertiereae - Coffeeae clade</taxon>
        <taxon>Coffeeae</taxon>
        <taxon>Coffea</taxon>
    </lineage>
</organism>
<accession>A0ABM4UBC0</accession>
<evidence type="ECO:0000313" key="4">
    <source>
        <dbReference type="RefSeq" id="XP_071904579.1"/>
    </source>
</evidence>
<gene>
    <name evidence="4" type="primary">LOC140006502</name>
</gene>
<dbReference type="PANTHER" id="PTHR34222:SF43">
    <property type="entry name" value="RETROTRANSPOSON GAG DOMAIN-CONTAINING PROTEIN"/>
    <property type="match status" value="1"/>
</dbReference>
<keyword evidence="3" id="KW-1185">Reference proteome</keyword>
<feature type="domain" description="Retrotransposon Copia-like N-terminal" evidence="2">
    <location>
        <begin position="41"/>
        <end position="83"/>
    </location>
</feature>
<evidence type="ECO:0000313" key="3">
    <source>
        <dbReference type="Proteomes" id="UP001652660"/>
    </source>
</evidence>
<dbReference type="RefSeq" id="XP_071904579.1">
    <property type="nucleotide sequence ID" value="XM_072048478.1"/>
</dbReference>
<feature type="region of interest" description="Disordered" evidence="1">
    <location>
        <begin position="337"/>
        <end position="358"/>
    </location>
</feature>
<reference evidence="4" key="1">
    <citation type="submission" date="2025-08" db="UniProtKB">
        <authorList>
            <consortium name="RefSeq"/>
        </authorList>
    </citation>
    <scope>IDENTIFICATION</scope>
    <source>
        <tissue evidence="4">Leaves</tissue>
    </source>
</reference>
<dbReference type="Proteomes" id="UP001652660">
    <property type="component" value="Chromosome 5e"/>
</dbReference>
<evidence type="ECO:0000259" key="2">
    <source>
        <dbReference type="Pfam" id="PF14244"/>
    </source>
</evidence>
<name>A0ABM4UBC0_COFAR</name>
<dbReference type="InterPro" id="IPR029472">
    <property type="entry name" value="Copia-like_N"/>
</dbReference>
<sequence>MAESSTLTDGGKGQADVVLEDFATRMVEVLNSCQKSTPSMDSSSAQIGIKLDDTNYALWSQIVEMYISGKDKLGYINGELPQPSPTDPAYRRWRIEDSIVKGWLINNMAPSLIGTFVRFPTAKAVWDAIATTYFDGTDTSQLYDLRRKVTRLRQAGGLIEKYYNDLQGLWREIDFRRPNPMECAADISRYNSLIQEERVYTFLDGLDDRLDQIRSDVLRMKPFPTVEEAYAYVRREDSRQSVMMTGGDHSIGSVMASKGRKNEPILVPRAEMPTEEVNCAHCNKKGHTQDTCFKLHGYPTWWKERKGRNWQADRLNVAGQNGKVAVAVADINIAQVHSTSSTNQHQGNSHKGDNRSWY</sequence>
<feature type="compositionally biased region" description="Polar residues" evidence="1">
    <location>
        <begin position="337"/>
        <end position="349"/>
    </location>
</feature>
<dbReference type="PANTHER" id="PTHR34222">
    <property type="entry name" value="GAG_PRE-INTEGRS DOMAIN-CONTAINING PROTEIN"/>
    <property type="match status" value="1"/>
</dbReference>
<evidence type="ECO:0000256" key="1">
    <source>
        <dbReference type="SAM" id="MobiDB-lite"/>
    </source>
</evidence>
<dbReference type="GeneID" id="140006502"/>